<dbReference type="Pfam" id="PF13966">
    <property type="entry name" value="zf-RVT"/>
    <property type="match status" value="2"/>
</dbReference>
<proteinExistence type="predicted"/>
<dbReference type="Proteomes" id="UP000554482">
    <property type="component" value="Unassembled WGS sequence"/>
</dbReference>
<evidence type="ECO:0000313" key="2">
    <source>
        <dbReference type="EMBL" id="KAF5184702.1"/>
    </source>
</evidence>
<gene>
    <name evidence="2" type="ORF">FRX31_025712</name>
</gene>
<protein>
    <recommendedName>
        <fullName evidence="1">Reverse transcriptase zinc-binding domain-containing protein</fullName>
    </recommendedName>
</protein>
<dbReference type="AlphaFoldDB" id="A0A7J6VK51"/>
<reference evidence="2 3" key="1">
    <citation type="submission" date="2020-06" db="EMBL/GenBank/DDBJ databases">
        <title>Transcriptomic and genomic resources for Thalictrum thalictroides and T. hernandezii: Facilitating candidate gene discovery in an emerging model plant lineage.</title>
        <authorList>
            <person name="Arias T."/>
            <person name="Riano-Pachon D.M."/>
            <person name="Di Stilio V.S."/>
        </authorList>
    </citation>
    <scope>NUCLEOTIDE SEQUENCE [LARGE SCALE GENOMIC DNA]</scope>
    <source>
        <strain evidence="3">cv. WT478/WT964</strain>
        <tissue evidence="2">Leaves</tissue>
    </source>
</reference>
<feature type="domain" description="Reverse transcriptase zinc-binding" evidence="1">
    <location>
        <begin position="3"/>
        <end position="70"/>
    </location>
</feature>
<name>A0A7J6VK51_THATH</name>
<dbReference type="InterPro" id="IPR026960">
    <property type="entry name" value="RVT-Znf"/>
</dbReference>
<organism evidence="2 3">
    <name type="scientific">Thalictrum thalictroides</name>
    <name type="common">Rue-anemone</name>
    <name type="synonym">Anemone thalictroides</name>
    <dbReference type="NCBI Taxonomy" id="46969"/>
    <lineage>
        <taxon>Eukaryota</taxon>
        <taxon>Viridiplantae</taxon>
        <taxon>Streptophyta</taxon>
        <taxon>Embryophyta</taxon>
        <taxon>Tracheophyta</taxon>
        <taxon>Spermatophyta</taxon>
        <taxon>Magnoliopsida</taxon>
        <taxon>Ranunculales</taxon>
        <taxon>Ranunculaceae</taxon>
        <taxon>Thalictroideae</taxon>
        <taxon>Thalictrum</taxon>
    </lineage>
</organism>
<keyword evidence="3" id="KW-1185">Reference proteome</keyword>
<accession>A0A7J6VK51</accession>
<comment type="caution">
    <text evidence="2">The sequence shown here is derived from an EMBL/GenBank/DDBJ whole genome shotgun (WGS) entry which is preliminary data.</text>
</comment>
<evidence type="ECO:0000259" key="1">
    <source>
        <dbReference type="Pfam" id="PF13966"/>
    </source>
</evidence>
<evidence type="ECO:0000313" key="3">
    <source>
        <dbReference type="Proteomes" id="UP000554482"/>
    </source>
</evidence>
<sequence>MSIFKRIWKNYIPTRVGYFYWKLLHDAVHVDSTITKCRIPMVSKGVCCLNPKIEVVKHLFLHSDLVNKAWIHFSNVFDVQWPKYYTISNVLSIWFSQGKARSLHQLYASLVFVLVLWELGRTNVVEDLIMIIYIIPLRLFSKPPDGYVALNTDGASKDGLAAGEGELKNLNGEEDFISVDEDELDEHVRNTSEGCLKEAETQNGQGPVFPAHLVWKVEMPAKCQLFMWHTILKRTLTKDNLIRRRTQAVGGEFTLLYFLLTMWRSC</sequence>
<dbReference type="EMBL" id="JABWDY010031730">
    <property type="protein sequence ID" value="KAF5184702.1"/>
    <property type="molecule type" value="Genomic_DNA"/>
</dbReference>
<feature type="domain" description="Reverse transcriptase zinc-binding" evidence="1">
    <location>
        <begin position="205"/>
        <end position="247"/>
    </location>
</feature>